<evidence type="ECO:0008006" key="4">
    <source>
        <dbReference type="Google" id="ProtNLM"/>
    </source>
</evidence>
<keyword evidence="3" id="KW-1185">Reference proteome</keyword>
<dbReference type="PRINTS" id="PR01950">
    <property type="entry name" value="LANCSUPER"/>
</dbReference>
<proteinExistence type="predicted"/>
<reference evidence="2" key="1">
    <citation type="submission" date="2021-07" db="EMBL/GenBank/DDBJ databases">
        <authorList>
            <person name="Branca A.L. A."/>
        </authorList>
    </citation>
    <scope>NUCLEOTIDE SEQUENCE</scope>
</reference>
<evidence type="ECO:0000256" key="1">
    <source>
        <dbReference type="PIRSR" id="PIRSR607822-1"/>
    </source>
</evidence>
<keyword evidence="1" id="KW-0862">Zinc</keyword>
<dbReference type="SMART" id="SM01260">
    <property type="entry name" value="LANC_like"/>
    <property type="match status" value="1"/>
</dbReference>
<dbReference type="EMBL" id="CAJVOS010000016">
    <property type="protein sequence ID" value="CAG8028697.1"/>
    <property type="molecule type" value="Genomic_DNA"/>
</dbReference>
<accession>A0A9W4HJ63</accession>
<dbReference type="GO" id="GO:0005886">
    <property type="term" value="C:plasma membrane"/>
    <property type="evidence" value="ECO:0007669"/>
    <property type="project" value="TreeGrafter"/>
</dbReference>
<dbReference type="OrthoDB" id="10257263at2759"/>
<dbReference type="AlphaFoldDB" id="A0A9W4HJ63"/>
<dbReference type="InterPro" id="IPR007822">
    <property type="entry name" value="LANC-like"/>
</dbReference>
<organism evidence="2 3">
    <name type="scientific">Penicillium olsonii</name>
    <dbReference type="NCBI Taxonomy" id="99116"/>
    <lineage>
        <taxon>Eukaryota</taxon>
        <taxon>Fungi</taxon>
        <taxon>Dikarya</taxon>
        <taxon>Ascomycota</taxon>
        <taxon>Pezizomycotina</taxon>
        <taxon>Eurotiomycetes</taxon>
        <taxon>Eurotiomycetidae</taxon>
        <taxon>Eurotiales</taxon>
        <taxon>Aspergillaceae</taxon>
        <taxon>Penicillium</taxon>
    </lineage>
</organism>
<dbReference type="GO" id="GO:0005975">
    <property type="term" value="P:carbohydrate metabolic process"/>
    <property type="evidence" value="ECO:0007669"/>
    <property type="project" value="InterPro"/>
</dbReference>
<dbReference type="CDD" id="cd04794">
    <property type="entry name" value="euk_LANCL"/>
    <property type="match status" value="1"/>
</dbReference>
<feature type="binding site" evidence="1">
    <location>
        <position position="368"/>
    </location>
    <ligand>
        <name>Zn(2+)</name>
        <dbReference type="ChEBI" id="CHEBI:29105"/>
    </ligand>
</feature>
<dbReference type="InterPro" id="IPR012341">
    <property type="entry name" value="6hp_glycosidase-like_sf"/>
</dbReference>
<feature type="binding site" evidence="1">
    <location>
        <position position="315"/>
    </location>
    <ligand>
        <name>Zn(2+)</name>
        <dbReference type="ChEBI" id="CHEBI:29105"/>
    </ligand>
</feature>
<dbReference type="Pfam" id="PF05147">
    <property type="entry name" value="LANC_like"/>
    <property type="match status" value="1"/>
</dbReference>
<sequence length="522" mass="57222">MAERPQYFENTLSLPSINAATLTECLQDLRLAVHRGAQQVQANTPLPDSWGPSGLFRAFPGIALAFLRLDYQSSVLQDATLASSDYRQFALQRIPSSPPDAELLASRLSPLGSSSPITAIMMRILANVAKNDWQDNAQINITEDDIACLDDAVQVALTNDPLVAHDDRKMGGDEILFGRAGLLWALVNIRAHRFDQVGQKALSPVLQKIPELVRVIVDAGKQGSKEYIEKNGAQGAHPLMYAWMEGHYCFGAVHGATGILTVLLSCEPEELAEHIPVIGETVSALCQLSVTNDGHLPMTPSDFSYGQRSELVQLCHGIPGLLILLGAAFKHESLIRKHWDPSWDQAVYLGSECIWREGLLSKGGSLCHGVSGNAWAWLLLHDAFEYHSDSINEAREAYLQRSQLSALPSMQTSQKLTGDFFLSRALAFMLHARETKPYSTSTESDMDYRMPDEPYALFEGLAGNVCAWAETCAVLQTRLRKMELVEQGVCVKNGLPRDSLFQHALSRQIGFPVLGGNGAVGI</sequence>
<dbReference type="Proteomes" id="UP001153618">
    <property type="component" value="Unassembled WGS sequence"/>
</dbReference>
<keyword evidence="1" id="KW-0479">Metal-binding</keyword>
<dbReference type="GO" id="GO:0046872">
    <property type="term" value="F:metal ion binding"/>
    <property type="evidence" value="ECO:0007669"/>
    <property type="project" value="UniProtKB-KW"/>
</dbReference>
<feature type="binding site" evidence="1">
    <location>
        <position position="367"/>
    </location>
    <ligand>
        <name>Zn(2+)</name>
        <dbReference type="ChEBI" id="CHEBI:29105"/>
    </ligand>
</feature>
<dbReference type="SUPFAM" id="SSF158745">
    <property type="entry name" value="LanC-like"/>
    <property type="match status" value="1"/>
</dbReference>
<dbReference type="Gene3D" id="1.50.10.10">
    <property type="match status" value="1"/>
</dbReference>
<dbReference type="PANTHER" id="PTHR12736">
    <property type="entry name" value="LANC-LIKE PROTEIN"/>
    <property type="match status" value="1"/>
</dbReference>
<evidence type="ECO:0000313" key="2">
    <source>
        <dbReference type="EMBL" id="CAG8028697.1"/>
    </source>
</evidence>
<protein>
    <recommendedName>
        <fullName evidence="4">Lanthionine synthetase C family protein</fullName>
    </recommendedName>
</protein>
<gene>
    <name evidence="2" type="ORF">POLS_LOCUS2641</name>
</gene>
<evidence type="ECO:0000313" key="3">
    <source>
        <dbReference type="Proteomes" id="UP001153618"/>
    </source>
</evidence>
<dbReference type="GO" id="GO:0031179">
    <property type="term" value="P:peptide modification"/>
    <property type="evidence" value="ECO:0007669"/>
    <property type="project" value="InterPro"/>
</dbReference>
<comment type="caution">
    <text evidence="2">The sequence shown here is derived from an EMBL/GenBank/DDBJ whole genome shotgun (WGS) entry which is preliminary data.</text>
</comment>
<dbReference type="PANTHER" id="PTHR12736:SF7">
    <property type="entry name" value="LANC-LIKE PROTEIN 3"/>
    <property type="match status" value="1"/>
</dbReference>
<name>A0A9W4HJ63_PENOL</name>